<accession>A0AAP9QDN5</accession>
<dbReference type="EMBL" id="CP056573">
    <property type="protein sequence ID" value="QLV31036.1"/>
    <property type="molecule type" value="Genomic_DNA"/>
</dbReference>
<evidence type="ECO:0000313" key="1">
    <source>
        <dbReference type="EMBL" id="QLV31036.1"/>
    </source>
</evidence>
<organism evidence="1 2">
    <name type="scientific">Citrobacter freundii</name>
    <dbReference type="NCBI Taxonomy" id="546"/>
    <lineage>
        <taxon>Bacteria</taxon>
        <taxon>Pseudomonadati</taxon>
        <taxon>Pseudomonadota</taxon>
        <taxon>Gammaproteobacteria</taxon>
        <taxon>Enterobacterales</taxon>
        <taxon>Enterobacteriaceae</taxon>
        <taxon>Citrobacter</taxon>
        <taxon>Citrobacter freundii complex</taxon>
    </lineage>
</organism>
<reference evidence="2" key="1">
    <citation type="submission" date="2020-06" db="EMBL/GenBank/DDBJ databases">
        <title>REHAB project genomes.</title>
        <authorList>
            <person name="Shaw L.P."/>
        </authorList>
    </citation>
    <scope>NUCLEOTIDE SEQUENCE [LARGE SCALE GENOMIC DNA]</scope>
    <source>
        <strain evidence="2">RHBSTW-00370</strain>
    </source>
</reference>
<dbReference type="RefSeq" id="WP_181553561.1">
    <property type="nucleotide sequence ID" value="NZ_CP056573.1"/>
</dbReference>
<sequence length="177" mass="20034">MTLQLKMKLSDLQEEEANLITKKNQLHNPQKLEIIESIRGEIISFLTKQGLAVEYAGKMLNGNYKGANYISVNFNDFTPEAPGSDGVFVINYNDKKYVVSLLLDRADKSSANGMVISSSEKERLEKMVRNYEENILPKLRDSSVIPLPGTYILLVSKERGQPDKYKNVEDLLSYIVN</sequence>
<dbReference type="Proteomes" id="UP000512222">
    <property type="component" value="Chromosome"/>
</dbReference>
<dbReference type="AlphaFoldDB" id="A0AAP9QDN5"/>
<evidence type="ECO:0000313" key="2">
    <source>
        <dbReference type="Proteomes" id="UP000512222"/>
    </source>
</evidence>
<name>A0AAP9QDN5_CITFR</name>
<proteinExistence type="predicted"/>
<protein>
    <submittedName>
        <fullName evidence="1">Uncharacterized protein</fullName>
    </submittedName>
</protein>
<gene>
    <name evidence="1" type="ORF">HV178_14095</name>
</gene>